<proteinExistence type="predicted"/>
<evidence type="ECO:0000313" key="3">
    <source>
        <dbReference type="Proteomes" id="UP000824782"/>
    </source>
</evidence>
<dbReference type="Proteomes" id="UP000824782">
    <property type="component" value="Unassembled WGS sequence"/>
</dbReference>
<dbReference type="EMBL" id="WNYA01000002">
    <property type="protein sequence ID" value="KAG8587474.1"/>
    <property type="molecule type" value="Genomic_DNA"/>
</dbReference>
<keyword evidence="3" id="KW-1185">Reference proteome</keyword>
<accession>A0AAV7CRT3</accession>
<feature type="compositionally biased region" description="Polar residues" evidence="1">
    <location>
        <begin position="75"/>
        <end position="91"/>
    </location>
</feature>
<name>A0AAV7CRT3_ENGPU</name>
<evidence type="ECO:0000313" key="2">
    <source>
        <dbReference type="EMBL" id="KAG8587474.1"/>
    </source>
</evidence>
<comment type="caution">
    <text evidence="2">The sequence shown here is derived from an EMBL/GenBank/DDBJ whole genome shotgun (WGS) entry which is preliminary data.</text>
</comment>
<sequence length="98" mass="10990">MHTPCTAIPTFFHPALQGFPSQIAYTPCSCFTQLAIPPLLHSLHSHVLLLTHLVLVFLIQLQLHIPLFRTQISSYSSQPAPTCHPSSQFSPWTFPDIQ</sequence>
<feature type="region of interest" description="Disordered" evidence="1">
    <location>
        <begin position="75"/>
        <end position="98"/>
    </location>
</feature>
<organism evidence="2 3">
    <name type="scientific">Engystomops pustulosus</name>
    <name type="common">Tungara frog</name>
    <name type="synonym">Physalaemus pustulosus</name>
    <dbReference type="NCBI Taxonomy" id="76066"/>
    <lineage>
        <taxon>Eukaryota</taxon>
        <taxon>Metazoa</taxon>
        <taxon>Chordata</taxon>
        <taxon>Craniata</taxon>
        <taxon>Vertebrata</taxon>
        <taxon>Euteleostomi</taxon>
        <taxon>Amphibia</taxon>
        <taxon>Batrachia</taxon>
        <taxon>Anura</taxon>
        <taxon>Neobatrachia</taxon>
        <taxon>Hyloidea</taxon>
        <taxon>Leptodactylidae</taxon>
        <taxon>Leiuperinae</taxon>
        <taxon>Engystomops</taxon>
    </lineage>
</organism>
<protein>
    <submittedName>
        <fullName evidence="2">Uncharacterized protein</fullName>
    </submittedName>
</protein>
<reference evidence="2" key="1">
    <citation type="thesis" date="2020" institute="ProQuest LLC" country="789 East Eisenhower Parkway, Ann Arbor, MI, USA">
        <title>Comparative Genomics and Chromosome Evolution.</title>
        <authorList>
            <person name="Mudd A.B."/>
        </authorList>
    </citation>
    <scope>NUCLEOTIDE SEQUENCE</scope>
    <source>
        <strain evidence="2">237g6f4</strain>
        <tissue evidence="2">Blood</tissue>
    </source>
</reference>
<evidence type="ECO:0000256" key="1">
    <source>
        <dbReference type="SAM" id="MobiDB-lite"/>
    </source>
</evidence>
<gene>
    <name evidence="2" type="ORF">GDO81_005676</name>
</gene>
<dbReference type="AlphaFoldDB" id="A0AAV7CRT3"/>